<evidence type="ECO:0000313" key="2">
    <source>
        <dbReference type="EMBL" id="MBD3325824.1"/>
    </source>
</evidence>
<gene>
    <name evidence="2" type="ORF">GF339_14660</name>
</gene>
<evidence type="ECO:0000313" key="3">
    <source>
        <dbReference type="Proteomes" id="UP000649604"/>
    </source>
</evidence>
<sequence length="66" mass="7557">MVDIGILMTTGTFTLEAKKEARRDGVPPIELVDGEKLVEMFEHLELGLIPRKTYDLDPAFFEDFQE</sequence>
<evidence type="ECO:0000259" key="1">
    <source>
        <dbReference type="Pfam" id="PF04471"/>
    </source>
</evidence>
<dbReference type="Proteomes" id="UP000649604">
    <property type="component" value="Unassembled WGS sequence"/>
</dbReference>
<name>A0A9D5JWY6_9BACT</name>
<dbReference type="GO" id="GO:0004519">
    <property type="term" value="F:endonuclease activity"/>
    <property type="evidence" value="ECO:0007669"/>
    <property type="project" value="InterPro"/>
</dbReference>
<dbReference type="Pfam" id="PF04471">
    <property type="entry name" value="Mrr_cat"/>
    <property type="match status" value="1"/>
</dbReference>
<dbReference type="Gene3D" id="3.40.1350.10">
    <property type="match status" value="1"/>
</dbReference>
<feature type="domain" description="Restriction endonuclease type IV Mrr" evidence="1">
    <location>
        <begin position="3"/>
        <end position="40"/>
    </location>
</feature>
<dbReference type="GO" id="GO:0003677">
    <property type="term" value="F:DNA binding"/>
    <property type="evidence" value="ECO:0007669"/>
    <property type="project" value="InterPro"/>
</dbReference>
<dbReference type="AlphaFoldDB" id="A0A9D5JWY6"/>
<dbReference type="EMBL" id="WJJP01000476">
    <property type="protein sequence ID" value="MBD3325824.1"/>
    <property type="molecule type" value="Genomic_DNA"/>
</dbReference>
<accession>A0A9D5JWY6</accession>
<reference evidence="2" key="1">
    <citation type="submission" date="2019-11" db="EMBL/GenBank/DDBJ databases">
        <title>Microbial mats filling the niche in hypersaline microbial mats.</title>
        <authorList>
            <person name="Wong H.L."/>
            <person name="Macleod F.I."/>
            <person name="White R.A. III"/>
            <person name="Burns B.P."/>
        </authorList>
    </citation>
    <scope>NUCLEOTIDE SEQUENCE</scope>
    <source>
        <strain evidence="2">Rbin_158</strain>
    </source>
</reference>
<protein>
    <recommendedName>
        <fullName evidence="1">Restriction endonuclease type IV Mrr domain-containing protein</fullName>
    </recommendedName>
</protein>
<dbReference type="InterPro" id="IPR011856">
    <property type="entry name" value="tRNA_endonuc-like_dom_sf"/>
</dbReference>
<organism evidence="2 3">
    <name type="scientific">candidate division KSB3 bacterium</name>
    <dbReference type="NCBI Taxonomy" id="2044937"/>
    <lineage>
        <taxon>Bacteria</taxon>
        <taxon>candidate division KSB3</taxon>
    </lineage>
</organism>
<comment type="caution">
    <text evidence="2">The sequence shown here is derived from an EMBL/GenBank/DDBJ whole genome shotgun (WGS) entry which is preliminary data.</text>
</comment>
<dbReference type="InterPro" id="IPR007560">
    <property type="entry name" value="Restrct_endonuc_IV_Mrr"/>
</dbReference>
<proteinExistence type="predicted"/>
<dbReference type="GO" id="GO:0009307">
    <property type="term" value="P:DNA restriction-modification system"/>
    <property type="evidence" value="ECO:0007669"/>
    <property type="project" value="InterPro"/>
</dbReference>